<proteinExistence type="predicted"/>
<keyword evidence="2" id="KW-1185">Reference proteome</keyword>
<gene>
    <name evidence="1" type="ORF">SKP52_24010</name>
</gene>
<reference evidence="1 2" key="1">
    <citation type="journal article" date="2015" name="Int. J. Syst. Evol. Microbiol.">
        <title>Description of Sphingopyxis fribergensis sp. nov. - a soil bacterium with the ability to degrade styrene and phenylacetic acid.</title>
        <authorList>
            <person name="Oelschlagel M."/>
            <person name="Ruckert C."/>
            <person name="Kalinowski J."/>
            <person name="Schmidt G."/>
            <person name="Schlomann M."/>
            <person name="Tischler D."/>
        </authorList>
    </citation>
    <scope>NUCLEOTIDE SEQUENCE [LARGE SCALE GENOMIC DNA]</scope>
    <source>
        <strain evidence="1 2">Kp5.2</strain>
        <plasmid evidence="1">pSfKp5.2</plasmid>
    </source>
</reference>
<organism evidence="1 2">
    <name type="scientific">Sphingopyxis fribergensis</name>
    <dbReference type="NCBI Taxonomy" id="1515612"/>
    <lineage>
        <taxon>Bacteria</taxon>
        <taxon>Pseudomonadati</taxon>
        <taxon>Pseudomonadota</taxon>
        <taxon>Alphaproteobacteria</taxon>
        <taxon>Sphingomonadales</taxon>
        <taxon>Sphingomonadaceae</taxon>
        <taxon>Sphingopyxis</taxon>
    </lineage>
</organism>
<accession>A0A0A7PNS5</accession>
<protein>
    <submittedName>
        <fullName evidence="1">Uncharacterized protein</fullName>
    </submittedName>
</protein>
<keyword evidence="1" id="KW-0614">Plasmid</keyword>
<dbReference type="EMBL" id="CP009123">
    <property type="protein sequence ID" value="AJA11644.1"/>
    <property type="molecule type" value="Genomic_DNA"/>
</dbReference>
<geneLocation type="plasmid" evidence="1 2">
    <name>pSfKp5.2</name>
</geneLocation>
<dbReference type="AlphaFoldDB" id="A0A0A7PNS5"/>
<name>A0A0A7PNS5_9SPHN</name>
<dbReference type="HOGENOM" id="CLU_1414370_0_0_5"/>
<evidence type="ECO:0000313" key="2">
    <source>
        <dbReference type="Proteomes" id="UP000030907"/>
    </source>
</evidence>
<dbReference type="Proteomes" id="UP000030907">
    <property type="component" value="Plasmid pSfKp5.2"/>
</dbReference>
<evidence type="ECO:0000313" key="1">
    <source>
        <dbReference type="EMBL" id="AJA11644.1"/>
    </source>
</evidence>
<dbReference type="KEGG" id="sphk:SKP52_24010"/>
<sequence>MRATDRHPPIGNLLYSLGPRFCDRDQARRAPAGLGPSGNDQGHGKMVGRLLAPAVVFEASPRYSRAEAPGCAQTCPAPFYAAFQAPGVASGGARGRALRALKQKTGPAGLRFPPLRGGASVFQLAPRYPPSASWGLRRRLRRGWTGEGIASLPPTIAEPALVGPGDLRCPRSRASVCCSGSPKRIAISSRKQ</sequence>